<feature type="region of interest" description="Disordered" evidence="1">
    <location>
        <begin position="60"/>
        <end position="176"/>
    </location>
</feature>
<feature type="region of interest" description="Disordered" evidence="1">
    <location>
        <begin position="306"/>
        <end position="438"/>
    </location>
</feature>
<feature type="compositionally biased region" description="Low complexity" evidence="1">
    <location>
        <begin position="81"/>
        <end position="94"/>
    </location>
</feature>
<protein>
    <submittedName>
        <fullName evidence="2">Uncharacterized protein</fullName>
    </submittedName>
</protein>
<name>A0A371CPD9_9APHY</name>
<dbReference type="AlphaFoldDB" id="A0A371CPD9"/>
<reference evidence="2 3" key="1">
    <citation type="journal article" date="2018" name="Biotechnol. Biofuels">
        <title>Integrative visual omics of the white-rot fungus Polyporus brumalis exposes the biotechnological potential of its oxidative enzymes for delignifying raw plant biomass.</title>
        <authorList>
            <person name="Miyauchi S."/>
            <person name="Rancon A."/>
            <person name="Drula E."/>
            <person name="Hage H."/>
            <person name="Chaduli D."/>
            <person name="Favel A."/>
            <person name="Grisel S."/>
            <person name="Henrissat B."/>
            <person name="Herpoel-Gimbert I."/>
            <person name="Ruiz-Duenas F.J."/>
            <person name="Chevret D."/>
            <person name="Hainaut M."/>
            <person name="Lin J."/>
            <person name="Wang M."/>
            <person name="Pangilinan J."/>
            <person name="Lipzen A."/>
            <person name="Lesage-Meessen L."/>
            <person name="Navarro D."/>
            <person name="Riley R."/>
            <person name="Grigoriev I.V."/>
            <person name="Zhou S."/>
            <person name="Raouche S."/>
            <person name="Rosso M.N."/>
        </authorList>
    </citation>
    <scope>NUCLEOTIDE SEQUENCE [LARGE SCALE GENOMIC DNA]</scope>
    <source>
        <strain evidence="2 3">BRFM 1820</strain>
    </source>
</reference>
<feature type="region of interest" description="Disordered" evidence="1">
    <location>
        <begin position="485"/>
        <end position="523"/>
    </location>
</feature>
<evidence type="ECO:0000256" key="1">
    <source>
        <dbReference type="SAM" id="MobiDB-lite"/>
    </source>
</evidence>
<gene>
    <name evidence="2" type="ORF">OH76DRAFT_1422718</name>
</gene>
<feature type="compositionally biased region" description="Low complexity" evidence="1">
    <location>
        <begin position="485"/>
        <end position="500"/>
    </location>
</feature>
<sequence>MASTAPLGPHPLAHLPVCPDCDFFLTAPIICKGHKTAEFVNFWYRKSGLTTKDGVEVKAPIPAPAATPPPAEDAPLPPPARATRAATARAVLPAPRVPPAAPPAPAPDVVPPAAAAQPPPPRAGGPRPTRARAAASNPLGPGPHRPSSSSSSAVPVASGSALPPPPPPNQLALPGAIDPALLDPATLPCRDDAQISQAESAKSEARFKQQNCHTVQLDLWVENGAPPEGFVLRVPNWPGFHPKDCPELVEDYHLDTETCQYWEPDRRRWLNCTPHTPPRNIKNLETLSYRLKGVTEGIHMPLEAYARSTSSSPNKRPLAASLAEDDDAWSTSEGTPRKKHAPFPLTPVSRHTSHSWPMTPSTGSSQCESVPPTPSTSSTHATPTPPSLSWRTPSAMRLGTPSSLSRSVSQAEGTYAGLERSGPSRASSPDFTDGGYDIEGPLPSLYPMLVDAHEQYVVRGRAPSSSSAAPSVASTSRALSRAASVTSFSFQPSRSPSLEPRPTRPRTPPQPIDPAEIDLTNAPSGPSGWPLRYVCDMATGFRLMRHLEDHEHMKRIPAFEAAFHKPYKRATFHQNMAAWEAAGN</sequence>
<evidence type="ECO:0000313" key="3">
    <source>
        <dbReference type="Proteomes" id="UP000256964"/>
    </source>
</evidence>
<feature type="compositionally biased region" description="Pro residues" evidence="1">
    <location>
        <begin position="95"/>
        <end position="110"/>
    </location>
</feature>
<evidence type="ECO:0000313" key="2">
    <source>
        <dbReference type="EMBL" id="RDX42153.1"/>
    </source>
</evidence>
<dbReference type="EMBL" id="KZ857492">
    <property type="protein sequence ID" value="RDX42153.1"/>
    <property type="molecule type" value="Genomic_DNA"/>
</dbReference>
<organism evidence="2 3">
    <name type="scientific">Lentinus brumalis</name>
    <dbReference type="NCBI Taxonomy" id="2498619"/>
    <lineage>
        <taxon>Eukaryota</taxon>
        <taxon>Fungi</taxon>
        <taxon>Dikarya</taxon>
        <taxon>Basidiomycota</taxon>
        <taxon>Agaricomycotina</taxon>
        <taxon>Agaricomycetes</taxon>
        <taxon>Polyporales</taxon>
        <taxon>Polyporaceae</taxon>
        <taxon>Lentinus</taxon>
    </lineage>
</organism>
<feature type="compositionally biased region" description="Pro residues" evidence="1">
    <location>
        <begin position="61"/>
        <end position="80"/>
    </location>
</feature>
<keyword evidence="3" id="KW-1185">Reference proteome</keyword>
<feature type="non-terminal residue" evidence="2">
    <location>
        <position position="584"/>
    </location>
</feature>
<feature type="compositionally biased region" description="Low complexity" evidence="1">
    <location>
        <begin position="124"/>
        <end position="139"/>
    </location>
</feature>
<feature type="compositionally biased region" description="Polar residues" evidence="1">
    <location>
        <begin position="400"/>
        <end position="412"/>
    </location>
</feature>
<dbReference type="OrthoDB" id="2758311at2759"/>
<accession>A0A371CPD9</accession>
<dbReference type="PRINTS" id="PR01217">
    <property type="entry name" value="PRICHEXTENSN"/>
</dbReference>
<proteinExistence type="predicted"/>
<feature type="compositionally biased region" description="Low complexity" evidence="1">
    <location>
        <begin position="145"/>
        <end position="161"/>
    </location>
</feature>
<feature type="compositionally biased region" description="Polar residues" evidence="1">
    <location>
        <begin position="354"/>
        <end position="368"/>
    </location>
</feature>
<dbReference type="Proteomes" id="UP000256964">
    <property type="component" value="Unassembled WGS sequence"/>
</dbReference>